<evidence type="ECO:0000313" key="1">
    <source>
        <dbReference type="EMBL" id="KAK2193359.1"/>
    </source>
</evidence>
<comment type="caution">
    <text evidence="1">The sequence shown here is derived from an EMBL/GenBank/DDBJ whole genome shotgun (WGS) entry which is preliminary data.</text>
</comment>
<protein>
    <submittedName>
        <fullName evidence="1">Uncharacterized protein</fullName>
    </submittedName>
</protein>
<gene>
    <name evidence="1" type="ORF">NP493_15g07053</name>
</gene>
<organism evidence="1 2">
    <name type="scientific">Ridgeia piscesae</name>
    <name type="common">Tubeworm</name>
    <dbReference type="NCBI Taxonomy" id="27915"/>
    <lineage>
        <taxon>Eukaryota</taxon>
        <taxon>Metazoa</taxon>
        <taxon>Spiralia</taxon>
        <taxon>Lophotrochozoa</taxon>
        <taxon>Annelida</taxon>
        <taxon>Polychaeta</taxon>
        <taxon>Sedentaria</taxon>
        <taxon>Canalipalpata</taxon>
        <taxon>Sabellida</taxon>
        <taxon>Siboglinidae</taxon>
        <taxon>Ridgeia</taxon>
    </lineage>
</organism>
<reference evidence="1" key="1">
    <citation type="journal article" date="2023" name="Mol. Biol. Evol.">
        <title>Third-Generation Sequencing Reveals the Adaptive Role of the Epigenome in Three Deep-Sea Polychaetes.</title>
        <authorList>
            <person name="Perez M."/>
            <person name="Aroh O."/>
            <person name="Sun Y."/>
            <person name="Lan Y."/>
            <person name="Juniper S.K."/>
            <person name="Young C.R."/>
            <person name="Angers B."/>
            <person name="Qian P.Y."/>
        </authorList>
    </citation>
    <scope>NUCLEOTIDE SEQUENCE</scope>
    <source>
        <strain evidence="1">R07B-5</strain>
    </source>
</reference>
<dbReference type="Proteomes" id="UP001209878">
    <property type="component" value="Unassembled WGS sequence"/>
</dbReference>
<dbReference type="EMBL" id="JAODUO010000014">
    <property type="protein sequence ID" value="KAK2193359.1"/>
    <property type="molecule type" value="Genomic_DNA"/>
</dbReference>
<sequence>MSGPIYNNNGLRCPRGVLTNDDSHRKQCFVTVRGIATPSHDIQELQEGTFAILSPGEPFKCYCAGQASITGILQPGLSVLTVKPRCRISGQSWTLQRLYKATSTLAWKLLIITVHPFNLSTMVSHTAITKLFPLQRGNRCLSCQMLNYTPFSKCRTTTNFRILIGMVMWTTYCYSCCLPLQVSAPISI</sequence>
<dbReference type="AlphaFoldDB" id="A0AAD9UKY6"/>
<keyword evidence="2" id="KW-1185">Reference proteome</keyword>
<evidence type="ECO:0000313" key="2">
    <source>
        <dbReference type="Proteomes" id="UP001209878"/>
    </source>
</evidence>
<accession>A0AAD9UKY6</accession>
<proteinExistence type="predicted"/>
<name>A0AAD9UKY6_RIDPI</name>